<evidence type="ECO:0000313" key="2">
    <source>
        <dbReference type="Proteomes" id="UP001287356"/>
    </source>
</evidence>
<protein>
    <submittedName>
        <fullName evidence="1">Uncharacterized protein</fullName>
    </submittedName>
</protein>
<gene>
    <name evidence="1" type="ORF">B0T24DRAFT_676720</name>
</gene>
<comment type="caution">
    <text evidence="1">The sequence shown here is derived from an EMBL/GenBank/DDBJ whole genome shotgun (WGS) entry which is preliminary data.</text>
</comment>
<name>A0AAE0KGI6_9PEZI</name>
<sequence>MASTSQARQGKTPPVPEMKDHKLLFWLVAVNNEAIEICKANKPLVVPLGIESNRHGETSALGISPSWGSKRVSTLLAFDKSSPAQKVPHFGLNHCYFYLRPGTRDVVNSCDELPLPEQSPDSNKKPTSKYNGVWIQKDKGCTGGLDRDKHRLRDSDPSPRHLTMLRVVSNREQFIIQIGDATFRHLREFDSSNSTSLFCFF</sequence>
<dbReference type="EMBL" id="JAULSN010000003">
    <property type="protein sequence ID" value="KAK3375812.1"/>
    <property type="molecule type" value="Genomic_DNA"/>
</dbReference>
<organism evidence="1 2">
    <name type="scientific">Lasiosphaeria ovina</name>
    <dbReference type="NCBI Taxonomy" id="92902"/>
    <lineage>
        <taxon>Eukaryota</taxon>
        <taxon>Fungi</taxon>
        <taxon>Dikarya</taxon>
        <taxon>Ascomycota</taxon>
        <taxon>Pezizomycotina</taxon>
        <taxon>Sordariomycetes</taxon>
        <taxon>Sordariomycetidae</taxon>
        <taxon>Sordariales</taxon>
        <taxon>Lasiosphaeriaceae</taxon>
        <taxon>Lasiosphaeria</taxon>
    </lineage>
</organism>
<evidence type="ECO:0000313" key="1">
    <source>
        <dbReference type="EMBL" id="KAK3375812.1"/>
    </source>
</evidence>
<accession>A0AAE0KGI6</accession>
<dbReference type="AlphaFoldDB" id="A0AAE0KGI6"/>
<reference evidence="1" key="1">
    <citation type="journal article" date="2023" name="Mol. Phylogenet. Evol.">
        <title>Genome-scale phylogeny and comparative genomics of the fungal order Sordariales.</title>
        <authorList>
            <person name="Hensen N."/>
            <person name="Bonometti L."/>
            <person name="Westerberg I."/>
            <person name="Brannstrom I.O."/>
            <person name="Guillou S."/>
            <person name="Cros-Aarteil S."/>
            <person name="Calhoun S."/>
            <person name="Haridas S."/>
            <person name="Kuo A."/>
            <person name="Mondo S."/>
            <person name="Pangilinan J."/>
            <person name="Riley R."/>
            <person name="LaButti K."/>
            <person name="Andreopoulos B."/>
            <person name="Lipzen A."/>
            <person name="Chen C."/>
            <person name="Yan M."/>
            <person name="Daum C."/>
            <person name="Ng V."/>
            <person name="Clum A."/>
            <person name="Steindorff A."/>
            <person name="Ohm R.A."/>
            <person name="Martin F."/>
            <person name="Silar P."/>
            <person name="Natvig D.O."/>
            <person name="Lalanne C."/>
            <person name="Gautier V."/>
            <person name="Ament-Velasquez S.L."/>
            <person name="Kruys A."/>
            <person name="Hutchinson M.I."/>
            <person name="Powell A.J."/>
            <person name="Barry K."/>
            <person name="Miller A.N."/>
            <person name="Grigoriev I.V."/>
            <person name="Debuchy R."/>
            <person name="Gladieux P."/>
            <person name="Hiltunen Thoren M."/>
            <person name="Johannesson H."/>
        </authorList>
    </citation>
    <scope>NUCLEOTIDE SEQUENCE</scope>
    <source>
        <strain evidence="1">CBS 958.72</strain>
    </source>
</reference>
<reference evidence="1" key="2">
    <citation type="submission" date="2023-06" db="EMBL/GenBank/DDBJ databases">
        <authorList>
            <consortium name="Lawrence Berkeley National Laboratory"/>
            <person name="Haridas S."/>
            <person name="Hensen N."/>
            <person name="Bonometti L."/>
            <person name="Westerberg I."/>
            <person name="Brannstrom I.O."/>
            <person name="Guillou S."/>
            <person name="Cros-Aarteil S."/>
            <person name="Calhoun S."/>
            <person name="Kuo A."/>
            <person name="Mondo S."/>
            <person name="Pangilinan J."/>
            <person name="Riley R."/>
            <person name="Labutti K."/>
            <person name="Andreopoulos B."/>
            <person name="Lipzen A."/>
            <person name="Chen C."/>
            <person name="Yanf M."/>
            <person name="Daum C."/>
            <person name="Ng V."/>
            <person name="Clum A."/>
            <person name="Steindorff A."/>
            <person name="Ohm R."/>
            <person name="Martin F."/>
            <person name="Silar P."/>
            <person name="Natvig D."/>
            <person name="Lalanne C."/>
            <person name="Gautier V."/>
            <person name="Ament-Velasquez S.L."/>
            <person name="Kruys A."/>
            <person name="Hutchinson M.I."/>
            <person name="Powell A.J."/>
            <person name="Barry K."/>
            <person name="Miller A.N."/>
            <person name="Grigoriev I.V."/>
            <person name="Debuchy R."/>
            <person name="Gladieux P."/>
            <person name="Thoren M.H."/>
            <person name="Johannesson H."/>
        </authorList>
    </citation>
    <scope>NUCLEOTIDE SEQUENCE</scope>
    <source>
        <strain evidence="1">CBS 958.72</strain>
    </source>
</reference>
<dbReference type="Proteomes" id="UP001287356">
    <property type="component" value="Unassembled WGS sequence"/>
</dbReference>
<proteinExistence type="predicted"/>
<keyword evidence="2" id="KW-1185">Reference proteome</keyword>